<reference evidence="2 3" key="1">
    <citation type="submission" date="2018-03" db="EMBL/GenBank/DDBJ databases">
        <title>Comparative genomics illustrates the genes involved in a hyperalkaliphilic mechanisms of Serpentinomonas isolated from highly-alkaline calcium-rich serpentinized springs.</title>
        <authorList>
            <person name="Suzuki S."/>
            <person name="Ishii S."/>
            <person name="Walworth N."/>
            <person name="Bird L."/>
            <person name="Kuenen J.G."/>
            <person name="Nealson K.H."/>
        </authorList>
    </citation>
    <scope>NUCLEOTIDE SEQUENCE [LARGE SCALE GENOMIC DNA]</scope>
    <source>
        <strain evidence="2 3">P1</strain>
    </source>
</reference>
<dbReference type="OrthoDB" id="70840at2"/>
<sequence length="162" mass="18210">MDEEPGQILLVSSEAEIGLVRELFREYQLSLAVDLSFQDFEQELLKLPGEYQAPYGALLLAQVNGQPAGCCALRPLLSSDYANACEMKRLYVRPAFRGLRLGRQLVEQTLLLAQQAGFDHMLLDTLSDMEAARELYQDCGFVEVAPYYHNPLPGAHYLKVEL</sequence>
<dbReference type="PANTHER" id="PTHR43305">
    <property type="entry name" value="FAMILY N-ACETYLTRANSFERASE, PUTATIVE (AFU_ORTHOLOGUE AFUA_2G01380)-RELATED"/>
    <property type="match status" value="1"/>
</dbReference>
<dbReference type="Gene3D" id="3.40.630.30">
    <property type="match status" value="1"/>
</dbReference>
<organism evidence="2 3">
    <name type="scientific">Malikia granosa</name>
    <dbReference type="NCBI Taxonomy" id="263067"/>
    <lineage>
        <taxon>Bacteria</taxon>
        <taxon>Pseudomonadati</taxon>
        <taxon>Pseudomonadota</taxon>
        <taxon>Betaproteobacteria</taxon>
        <taxon>Burkholderiales</taxon>
        <taxon>Comamonadaceae</taxon>
        <taxon>Malikia</taxon>
    </lineage>
</organism>
<dbReference type="SUPFAM" id="SSF55729">
    <property type="entry name" value="Acyl-CoA N-acyltransferases (Nat)"/>
    <property type="match status" value="1"/>
</dbReference>
<name>A0A2S9K181_9BURK</name>
<protein>
    <submittedName>
        <fullName evidence="2">GNAT family N-acetyltransferase</fullName>
    </submittedName>
</protein>
<accession>A0A2S9K181</accession>
<evidence type="ECO:0000313" key="2">
    <source>
        <dbReference type="EMBL" id="PRD64204.1"/>
    </source>
</evidence>
<proteinExistence type="predicted"/>
<evidence type="ECO:0000313" key="3">
    <source>
        <dbReference type="Proteomes" id="UP000238589"/>
    </source>
</evidence>
<dbReference type="PROSITE" id="PS51186">
    <property type="entry name" value="GNAT"/>
    <property type="match status" value="1"/>
</dbReference>
<evidence type="ECO:0000259" key="1">
    <source>
        <dbReference type="PROSITE" id="PS51186"/>
    </source>
</evidence>
<dbReference type="Pfam" id="PF00583">
    <property type="entry name" value="Acetyltransf_1"/>
    <property type="match status" value="1"/>
</dbReference>
<dbReference type="Proteomes" id="UP000238589">
    <property type="component" value="Unassembled WGS sequence"/>
</dbReference>
<comment type="caution">
    <text evidence="2">The sequence shown here is derived from an EMBL/GenBank/DDBJ whole genome shotgun (WGS) entry which is preliminary data.</text>
</comment>
<keyword evidence="2" id="KW-0808">Transferase</keyword>
<dbReference type="InterPro" id="IPR052777">
    <property type="entry name" value="Acetyltransferase_Enz"/>
</dbReference>
<dbReference type="AlphaFoldDB" id="A0A2S9K181"/>
<dbReference type="InterPro" id="IPR016181">
    <property type="entry name" value="Acyl_CoA_acyltransferase"/>
</dbReference>
<dbReference type="InterPro" id="IPR000182">
    <property type="entry name" value="GNAT_dom"/>
</dbReference>
<keyword evidence="3" id="KW-1185">Reference proteome</keyword>
<dbReference type="PANTHER" id="PTHR43305:SF1">
    <property type="entry name" value="FAMILY N-ACETYLTRANSFERASE, PUTATIVE (AFU_ORTHOLOGUE AFUA_2G01380)-RELATED"/>
    <property type="match status" value="1"/>
</dbReference>
<dbReference type="RefSeq" id="WP_105749478.1">
    <property type="nucleotide sequence ID" value="NZ_PVLQ01000084.1"/>
</dbReference>
<dbReference type="EMBL" id="PVLQ01000084">
    <property type="protein sequence ID" value="PRD64204.1"/>
    <property type="molecule type" value="Genomic_DNA"/>
</dbReference>
<gene>
    <name evidence="2" type="ORF">C6P64_15645</name>
</gene>
<feature type="domain" description="N-acetyltransferase" evidence="1">
    <location>
        <begin position="7"/>
        <end position="162"/>
    </location>
</feature>
<dbReference type="GO" id="GO:0016747">
    <property type="term" value="F:acyltransferase activity, transferring groups other than amino-acyl groups"/>
    <property type="evidence" value="ECO:0007669"/>
    <property type="project" value="InterPro"/>
</dbReference>
<dbReference type="CDD" id="cd04301">
    <property type="entry name" value="NAT_SF"/>
    <property type="match status" value="1"/>
</dbReference>